<keyword evidence="9" id="KW-1185">Reference proteome</keyword>
<evidence type="ECO:0000256" key="5">
    <source>
        <dbReference type="PROSITE-ProRule" id="PRU00277"/>
    </source>
</evidence>
<sequence>MCWDAPSFRTRARPLHRAAAAACAGRCLLWWSRGRFAKGRRWVLRAEAPSAAWTASGDAADILGDGSVIKSIIEEGEDPPVYPVCGDECITHFIGTLPDGTVFNDTTKRDQPFKFALGAEQVLEGFDEGVATMRKGERALLKLTPEVAYGSLGARDERGWQVPPDTAVTFDVRLLDIKAGGYGREDIGPGGKGERYSWERKGAEVLVTVPVKVEVQAKDIAYAFQEKRIFLAVEGDTIFEGVPGCDVEAEESFWELGKEESGERCIFVHLQKKGSLSARWPDFLLKGN</sequence>
<evidence type="ECO:0000313" key="8">
    <source>
        <dbReference type="EMBL" id="CAJ1399489.1"/>
    </source>
</evidence>
<name>A0AA36J6L9_9DINO</name>
<dbReference type="SUPFAM" id="SSF54534">
    <property type="entry name" value="FKBP-like"/>
    <property type="match status" value="1"/>
</dbReference>
<dbReference type="Gene3D" id="2.60.40.790">
    <property type="match status" value="1"/>
</dbReference>
<dbReference type="AlphaFoldDB" id="A0AA36J6L9"/>
<evidence type="ECO:0000259" key="6">
    <source>
        <dbReference type="PROSITE" id="PS50059"/>
    </source>
</evidence>
<keyword evidence="3 5" id="KW-0697">Rotamase</keyword>
<dbReference type="Pfam" id="PF00254">
    <property type="entry name" value="FKBP_C"/>
    <property type="match status" value="1"/>
</dbReference>
<dbReference type="PANTHER" id="PTHR10516">
    <property type="entry name" value="PEPTIDYL-PROLYL CIS-TRANS ISOMERASE"/>
    <property type="match status" value="1"/>
</dbReference>
<dbReference type="GO" id="GO:0005737">
    <property type="term" value="C:cytoplasm"/>
    <property type="evidence" value="ECO:0007669"/>
    <property type="project" value="TreeGrafter"/>
</dbReference>
<evidence type="ECO:0000256" key="3">
    <source>
        <dbReference type="ARBA" id="ARBA00023110"/>
    </source>
</evidence>
<keyword evidence="4 5" id="KW-0413">Isomerase</keyword>
<dbReference type="EMBL" id="CAUJNA010003338">
    <property type="protein sequence ID" value="CAJ1399489.1"/>
    <property type="molecule type" value="Genomic_DNA"/>
</dbReference>
<feature type="domain" description="PPIase FKBP-type" evidence="6">
    <location>
        <begin position="86"/>
        <end position="178"/>
    </location>
</feature>
<dbReference type="EC" id="5.2.1.8" evidence="2 5"/>
<feature type="domain" description="CS" evidence="7">
    <location>
        <begin position="191"/>
        <end position="284"/>
    </location>
</feature>
<dbReference type="PROSITE" id="PS50059">
    <property type="entry name" value="FKBP_PPIASE"/>
    <property type="match status" value="1"/>
</dbReference>
<evidence type="ECO:0000259" key="7">
    <source>
        <dbReference type="PROSITE" id="PS51203"/>
    </source>
</evidence>
<evidence type="ECO:0000256" key="1">
    <source>
        <dbReference type="ARBA" id="ARBA00000971"/>
    </source>
</evidence>
<dbReference type="InterPro" id="IPR050689">
    <property type="entry name" value="FKBP-type_PPIase"/>
</dbReference>
<dbReference type="PROSITE" id="PS51203">
    <property type="entry name" value="CS"/>
    <property type="match status" value="1"/>
</dbReference>
<proteinExistence type="predicted"/>
<dbReference type="GO" id="GO:0003755">
    <property type="term" value="F:peptidyl-prolyl cis-trans isomerase activity"/>
    <property type="evidence" value="ECO:0007669"/>
    <property type="project" value="UniProtKB-KW"/>
</dbReference>
<protein>
    <recommendedName>
        <fullName evidence="2 5">peptidylprolyl isomerase</fullName>
        <ecNumber evidence="2 5">5.2.1.8</ecNumber>
    </recommendedName>
</protein>
<dbReference type="Pfam" id="PF04969">
    <property type="entry name" value="CS"/>
    <property type="match status" value="1"/>
</dbReference>
<dbReference type="PANTHER" id="PTHR10516:SF443">
    <property type="entry name" value="FK506-BINDING PROTEIN 59-RELATED"/>
    <property type="match status" value="1"/>
</dbReference>
<dbReference type="Gene3D" id="3.10.50.40">
    <property type="match status" value="1"/>
</dbReference>
<dbReference type="InterPro" id="IPR007052">
    <property type="entry name" value="CS_dom"/>
</dbReference>
<dbReference type="InterPro" id="IPR046357">
    <property type="entry name" value="PPIase_dom_sf"/>
</dbReference>
<evidence type="ECO:0000256" key="2">
    <source>
        <dbReference type="ARBA" id="ARBA00013194"/>
    </source>
</evidence>
<comment type="caution">
    <text evidence="8">The sequence shown here is derived from an EMBL/GenBank/DDBJ whole genome shotgun (WGS) entry which is preliminary data.</text>
</comment>
<reference evidence="8" key="1">
    <citation type="submission" date="2023-08" db="EMBL/GenBank/DDBJ databases">
        <authorList>
            <person name="Chen Y."/>
            <person name="Shah S."/>
            <person name="Dougan E. K."/>
            <person name="Thang M."/>
            <person name="Chan C."/>
        </authorList>
    </citation>
    <scope>NUCLEOTIDE SEQUENCE</scope>
</reference>
<dbReference type="InterPro" id="IPR008978">
    <property type="entry name" value="HSP20-like_chaperone"/>
</dbReference>
<gene>
    <name evidence="8" type="ORF">EVOR1521_LOCUS23008</name>
</gene>
<dbReference type="Proteomes" id="UP001178507">
    <property type="component" value="Unassembled WGS sequence"/>
</dbReference>
<evidence type="ECO:0000313" key="9">
    <source>
        <dbReference type="Proteomes" id="UP001178507"/>
    </source>
</evidence>
<accession>A0AA36J6L9</accession>
<evidence type="ECO:0000256" key="4">
    <source>
        <dbReference type="ARBA" id="ARBA00023235"/>
    </source>
</evidence>
<organism evidence="8 9">
    <name type="scientific">Effrenium voratum</name>
    <dbReference type="NCBI Taxonomy" id="2562239"/>
    <lineage>
        <taxon>Eukaryota</taxon>
        <taxon>Sar</taxon>
        <taxon>Alveolata</taxon>
        <taxon>Dinophyceae</taxon>
        <taxon>Suessiales</taxon>
        <taxon>Symbiodiniaceae</taxon>
        <taxon>Effrenium</taxon>
    </lineage>
</organism>
<dbReference type="InterPro" id="IPR001179">
    <property type="entry name" value="PPIase_FKBP_dom"/>
</dbReference>
<dbReference type="SUPFAM" id="SSF49764">
    <property type="entry name" value="HSP20-like chaperones"/>
    <property type="match status" value="1"/>
</dbReference>
<comment type="catalytic activity">
    <reaction evidence="1 5">
        <text>[protein]-peptidylproline (omega=180) = [protein]-peptidylproline (omega=0)</text>
        <dbReference type="Rhea" id="RHEA:16237"/>
        <dbReference type="Rhea" id="RHEA-COMP:10747"/>
        <dbReference type="Rhea" id="RHEA-COMP:10748"/>
        <dbReference type="ChEBI" id="CHEBI:83833"/>
        <dbReference type="ChEBI" id="CHEBI:83834"/>
        <dbReference type="EC" id="5.2.1.8"/>
    </reaction>
</comment>